<dbReference type="Gene3D" id="2.60.200.30">
    <property type="entry name" value="Probable inorganic polyphosphate/atp-NAD kinase, domain 2"/>
    <property type="match status" value="1"/>
</dbReference>
<dbReference type="OrthoDB" id="170401at2157"/>
<dbReference type="SUPFAM" id="SSF111331">
    <property type="entry name" value="NAD kinase/diacylglycerol kinase-like"/>
    <property type="match status" value="1"/>
</dbReference>
<dbReference type="Proteomes" id="UP000296706">
    <property type="component" value="Chromosome"/>
</dbReference>
<dbReference type="KEGG" id="hsn:DV733_00860"/>
<dbReference type="STRING" id="1457250.GCA_000755225_02467"/>
<reference evidence="1 2" key="1">
    <citation type="journal article" date="2019" name="Nat. Commun.">
        <title>A new type of DNA phosphorothioation-based antiviral system in archaea.</title>
        <authorList>
            <person name="Xiong L."/>
            <person name="Liu S."/>
            <person name="Chen S."/>
            <person name="Xiao Y."/>
            <person name="Zhu B."/>
            <person name="Gao Y."/>
            <person name="Zhang Y."/>
            <person name="Chen B."/>
            <person name="Luo J."/>
            <person name="Deng Z."/>
            <person name="Chen X."/>
            <person name="Wang L."/>
            <person name="Chen S."/>
        </authorList>
    </citation>
    <scope>NUCLEOTIDE SEQUENCE [LARGE SCALE GENOMIC DNA]</scope>
    <source>
        <strain evidence="1 2">CBA1105</strain>
    </source>
</reference>
<organism evidence="1 2">
    <name type="scientific">Halapricum salinum</name>
    <dbReference type="NCBI Taxonomy" id="1457250"/>
    <lineage>
        <taxon>Archaea</taxon>
        <taxon>Methanobacteriati</taxon>
        <taxon>Methanobacteriota</taxon>
        <taxon>Stenosarchaea group</taxon>
        <taxon>Halobacteria</taxon>
        <taxon>Halobacteriales</taxon>
        <taxon>Haloarculaceae</taxon>
        <taxon>Halapricum</taxon>
    </lineage>
</organism>
<dbReference type="InterPro" id="IPR017437">
    <property type="entry name" value="ATP-NAD_kinase_PpnK-typ_C"/>
</dbReference>
<gene>
    <name evidence="1" type="ORF">DV733_00860</name>
</gene>
<evidence type="ECO:0000313" key="1">
    <source>
        <dbReference type="EMBL" id="QCC49860.1"/>
    </source>
</evidence>
<dbReference type="GO" id="GO:0003951">
    <property type="term" value="F:NAD+ kinase activity"/>
    <property type="evidence" value="ECO:0007669"/>
    <property type="project" value="InterPro"/>
</dbReference>
<dbReference type="RefSeq" id="WP_049993304.1">
    <property type="nucleotide sequence ID" value="NZ_CP031310.1"/>
</dbReference>
<dbReference type="AlphaFoldDB" id="A0A4D6H803"/>
<dbReference type="EMBL" id="CP031310">
    <property type="protein sequence ID" value="QCC49860.1"/>
    <property type="molecule type" value="Genomic_DNA"/>
</dbReference>
<protein>
    <recommendedName>
        <fullName evidence="3">ATP-NAD kinase</fullName>
    </recommendedName>
</protein>
<dbReference type="GO" id="GO:0019674">
    <property type="term" value="P:NAD+ metabolic process"/>
    <property type="evidence" value="ECO:0007669"/>
    <property type="project" value="InterPro"/>
</dbReference>
<proteinExistence type="predicted"/>
<keyword evidence="2" id="KW-1185">Reference proteome</keyword>
<dbReference type="Pfam" id="PF20143">
    <property type="entry name" value="NAD_kinase_C"/>
    <property type="match status" value="1"/>
</dbReference>
<accession>A0A4D6H803</accession>
<dbReference type="GeneID" id="39846375"/>
<name>A0A4D6H803_9EURY</name>
<evidence type="ECO:0000313" key="2">
    <source>
        <dbReference type="Proteomes" id="UP000296706"/>
    </source>
</evidence>
<evidence type="ECO:0008006" key="3">
    <source>
        <dbReference type="Google" id="ProtNLM"/>
    </source>
</evidence>
<dbReference type="InterPro" id="IPR016064">
    <property type="entry name" value="NAD/diacylglycerol_kinase_sf"/>
</dbReference>
<sequence length="255" mass="26251">MSNGRTDGRKIWVVGDDALTLPSGVERAAGIDEADVAVAVGESALLNLAREGCSTPILPVDAGAGVRAIDAAAVGSALDSVRAGEATQTDIPILAVDVDGERRGRALMDVMLVTTEAAHISEFAVETPREEVAEFRADGVVVATAAGTSGYASRLGAPVFAPEVEAAAVVPVAAFATSLDHWAVPLYDGDSLARIQVTREEAGVSLLLDDQIDGTIPPFTDVTVTVDGSLSILGVPESPSCFQCEDRPPRGDDEA</sequence>